<protein>
    <recommendedName>
        <fullName evidence="12">G-protein coupled receptors family 2 profile 2 domain-containing protein</fullName>
    </recommendedName>
</protein>
<evidence type="ECO:0000256" key="4">
    <source>
        <dbReference type="ARBA" id="ARBA00022729"/>
    </source>
</evidence>
<dbReference type="PANTHER" id="PTHR47154:SF2">
    <property type="entry name" value="G-PROTEIN COUPLED RECEPTOR MTH-RELATED"/>
    <property type="match status" value="1"/>
</dbReference>
<dbReference type="Pfam" id="PF00002">
    <property type="entry name" value="7tm_2"/>
    <property type="match status" value="1"/>
</dbReference>
<feature type="transmembrane region" description="Helical" evidence="10">
    <location>
        <begin position="380"/>
        <end position="400"/>
    </location>
</feature>
<dbReference type="InterPro" id="IPR023311">
    <property type="entry name" value="Methusela_ecto_dom_2"/>
</dbReference>
<evidence type="ECO:0000256" key="1">
    <source>
        <dbReference type="ARBA" id="ARBA00004127"/>
    </source>
</evidence>
<evidence type="ECO:0000256" key="11">
    <source>
        <dbReference type="SAM" id="SignalP"/>
    </source>
</evidence>
<dbReference type="Gene3D" id="1.20.1070.10">
    <property type="entry name" value="Rhodopsin 7-helix transmembrane proteins"/>
    <property type="match status" value="1"/>
</dbReference>
<dbReference type="PANTHER" id="PTHR47154">
    <property type="entry name" value="G-PROTEIN COUPLED RECEPTOR MTH-RELATED"/>
    <property type="match status" value="1"/>
</dbReference>
<keyword evidence="3 10" id="KW-0812">Transmembrane</keyword>
<comment type="subcellular location">
    <subcellularLocation>
        <location evidence="1">Endomembrane system</location>
        <topology evidence="1">Multi-pass membrane protein</topology>
    </subcellularLocation>
</comment>
<name>A0ABQ9JK44_9CUCU</name>
<dbReference type="PROSITE" id="PS50261">
    <property type="entry name" value="G_PROTEIN_RECEP_F2_4"/>
    <property type="match status" value="1"/>
</dbReference>
<gene>
    <name evidence="13" type="ORF">NQ317_015993</name>
</gene>
<dbReference type="CDD" id="cd15039">
    <property type="entry name" value="7tmB3_Methuselah-like"/>
    <property type="match status" value="1"/>
</dbReference>
<evidence type="ECO:0000256" key="9">
    <source>
        <dbReference type="ARBA" id="ARBA00023224"/>
    </source>
</evidence>
<comment type="caution">
    <text evidence="13">The sequence shown here is derived from an EMBL/GenBank/DDBJ whole genome shotgun (WGS) entry which is preliminary data.</text>
</comment>
<keyword evidence="14" id="KW-1185">Reference proteome</keyword>
<feature type="domain" description="G-protein coupled receptors family 2 profile 2" evidence="12">
    <location>
        <begin position="309"/>
        <end position="567"/>
    </location>
</feature>
<dbReference type="Gene3D" id="2.170.180.11">
    <property type="entry name" value="Methuselah ectodomain, domain 2"/>
    <property type="match status" value="1"/>
</dbReference>
<proteinExistence type="inferred from homology"/>
<dbReference type="InterPro" id="IPR051384">
    <property type="entry name" value="Mth_GPCR"/>
</dbReference>
<accession>A0ABQ9JK44</accession>
<dbReference type="InterPro" id="IPR017981">
    <property type="entry name" value="GPCR_2-like_7TM"/>
</dbReference>
<evidence type="ECO:0000256" key="6">
    <source>
        <dbReference type="ARBA" id="ARBA00023040"/>
    </source>
</evidence>
<organism evidence="13 14">
    <name type="scientific">Molorchus minor</name>
    <dbReference type="NCBI Taxonomy" id="1323400"/>
    <lineage>
        <taxon>Eukaryota</taxon>
        <taxon>Metazoa</taxon>
        <taxon>Ecdysozoa</taxon>
        <taxon>Arthropoda</taxon>
        <taxon>Hexapoda</taxon>
        <taxon>Insecta</taxon>
        <taxon>Pterygota</taxon>
        <taxon>Neoptera</taxon>
        <taxon>Endopterygota</taxon>
        <taxon>Coleoptera</taxon>
        <taxon>Polyphaga</taxon>
        <taxon>Cucujiformia</taxon>
        <taxon>Chrysomeloidea</taxon>
        <taxon>Cerambycidae</taxon>
        <taxon>Lamiinae</taxon>
        <taxon>Monochamini</taxon>
        <taxon>Molorchus</taxon>
    </lineage>
</organism>
<sequence length="603" mass="70631">MFILAILTYLLIDKTVLSHELVKPKCCKSDDYLQKGGAYKCTENASKRLGILSNETDFLETQQNGECIDIIDDDFGVFQISAGNVTKEEPLDENYAYFTKCCPLRYYYNTVLHSCVQDDNITHDFINDTFIRVGLPTCKLIVDRELGNEIDLYKNVINVRRNDDYCIDVNEKGNYTLRQCREDPQVCNHIKCVKKCCPDGQSFVNGAKCVDTYTHGINLTFSSRIENPEDSFAVISNRTCKRIYIMNENRYIFKLLKNGTFTVWYNYTNSFRYEDVTFEYSYCIEHSHSKKAEGFFFFKCYDEMEYKKKFEYTVVPKVFSCIFLGLTIAIYIFLRETRVLFGKILLNYCVATLIMFSILVIAQVDLSPPDIDCKIRGYSIVYFATASFAWLNIMCCDIWWTFGSTKQSIGAHQRRKDLKRLLWYLLYAWGMPICLTLIIYIFNSNTYLPYSIHPYIGENQCFLERRPGNYAQILFLRLPHLIIQIVNTVLFFKTILYCLRIKNEINRINDTSKYERKNNFKKDRERLFLILKLSVIMGVTFVFDATSSFFDMSEMGVFIFIIFICKKKIYTDFLKKTQDIKTASINQQAVRHVNNTNEMCDVN</sequence>
<evidence type="ECO:0000256" key="2">
    <source>
        <dbReference type="ARBA" id="ARBA00008979"/>
    </source>
</evidence>
<evidence type="ECO:0000313" key="13">
    <source>
        <dbReference type="EMBL" id="KAJ8978576.1"/>
    </source>
</evidence>
<evidence type="ECO:0000256" key="3">
    <source>
        <dbReference type="ARBA" id="ARBA00022692"/>
    </source>
</evidence>
<evidence type="ECO:0000256" key="5">
    <source>
        <dbReference type="ARBA" id="ARBA00022989"/>
    </source>
</evidence>
<dbReference type="SUPFAM" id="SSF63877">
    <property type="entry name" value="Methuselah ectodomain"/>
    <property type="match status" value="1"/>
</dbReference>
<comment type="similarity">
    <text evidence="2">Belongs to the G-protein coupled receptor 2 family. Mth subfamily.</text>
</comment>
<feature type="transmembrane region" description="Helical" evidence="10">
    <location>
        <begin position="549"/>
        <end position="565"/>
    </location>
</feature>
<evidence type="ECO:0000313" key="14">
    <source>
        <dbReference type="Proteomes" id="UP001162164"/>
    </source>
</evidence>
<keyword evidence="9" id="KW-0807">Transducer</keyword>
<feature type="chain" id="PRO_5045402275" description="G-protein coupled receptors family 2 profile 2 domain-containing protein" evidence="11">
    <location>
        <begin position="19"/>
        <end position="603"/>
    </location>
</feature>
<dbReference type="InterPro" id="IPR000832">
    <property type="entry name" value="GPCR_2_secretin-like"/>
</dbReference>
<evidence type="ECO:0000256" key="7">
    <source>
        <dbReference type="ARBA" id="ARBA00023136"/>
    </source>
</evidence>
<keyword evidence="5 10" id="KW-1133">Transmembrane helix</keyword>
<evidence type="ECO:0000256" key="8">
    <source>
        <dbReference type="ARBA" id="ARBA00023170"/>
    </source>
</evidence>
<reference evidence="13" key="1">
    <citation type="journal article" date="2023" name="Insect Mol. Biol.">
        <title>Genome sequencing provides insights into the evolution of gene families encoding plant cell wall-degrading enzymes in longhorned beetles.</title>
        <authorList>
            <person name="Shin N.R."/>
            <person name="Okamura Y."/>
            <person name="Kirsch R."/>
            <person name="Pauchet Y."/>
        </authorList>
    </citation>
    <scope>NUCLEOTIDE SEQUENCE</scope>
    <source>
        <strain evidence="13">MMC_N1</strain>
    </source>
</reference>
<keyword evidence="7 10" id="KW-0472">Membrane</keyword>
<feature type="transmembrane region" description="Helical" evidence="10">
    <location>
        <begin position="481"/>
        <end position="499"/>
    </location>
</feature>
<keyword evidence="4 11" id="KW-0732">Signal</keyword>
<feature type="non-terminal residue" evidence="13">
    <location>
        <position position="603"/>
    </location>
</feature>
<keyword evidence="6" id="KW-0297">G-protein coupled receptor</keyword>
<keyword evidence="8" id="KW-0675">Receptor</keyword>
<feature type="transmembrane region" description="Helical" evidence="10">
    <location>
        <begin position="314"/>
        <end position="333"/>
    </location>
</feature>
<dbReference type="InterPro" id="IPR036272">
    <property type="entry name" value="Methuselah_N_sf"/>
</dbReference>
<feature type="transmembrane region" description="Helical" evidence="10">
    <location>
        <begin position="526"/>
        <end position="543"/>
    </location>
</feature>
<evidence type="ECO:0000259" key="12">
    <source>
        <dbReference type="PROSITE" id="PS50261"/>
    </source>
</evidence>
<evidence type="ECO:0000256" key="10">
    <source>
        <dbReference type="SAM" id="Phobius"/>
    </source>
</evidence>
<dbReference type="EMBL" id="JAPWTJ010000422">
    <property type="protein sequence ID" value="KAJ8978576.1"/>
    <property type="molecule type" value="Genomic_DNA"/>
</dbReference>
<feature type="transmembrane region" description="Helical" evidence="10">
    <location>
        <begin position="421"/>
        <end position="442"/>
    </location>
</feature>
<feature type="signal peptide" evidence="11">
    <location>
        <begin position="1"/>
        <end position="18"/>
    </location>
</feature>
<dbReference type="Proteomes" id="UP001162164">
    <property type="component" value="Unassembled WGS sequence"/>
</dbReference>
<feature type="transmembrane region" description="Helical" evidence="10">
    <location>
        <begin position="345"/>
        <end position="364"/>
    </location>
</feature>